<feature type="compositionally biased region" description="Acidic residues" evidence="5">
    <location>
        <begin position="275"/>
        <end position="306"/>
    </location>
</feature>
<protein>
    <recommendedName>
        <fullName evidence="8">U3 small nucleolar RNA-associated protein 14 homolog A</fullName>
    </recommendedName>
</protein>
<feature type="compositionally biased region" description="Basic and acidic residues" evidence="5">
    <location>
        <begin position="251"/>
        <end position="267"/>
    </location>
</feature>
<keyword evidence="4" id="KW-0539">Nucleus</keyword>
<comment type="subcellular location">
    <subcellularLocation>
        <location evidence="1">Nucleus</location>
        <location evidence="1">Nucleolus</location>
    </subcellularLocation>
</comment>
<comment type="caution">
    <text evidence="6">The sequence shown here is derived from an EMBL/GenBank/DDBJ whole genome shotgun (WGS) entry which is preliminary data.</text>
</comment>
<evidence type="ECO:0000256" key="3">
    <source>
        <dbReference type="ARBA" id="ARBA00022553"/>
    </source>
</evidence>
<evidence type="ECO:0000313" key="7">
    <source>
        <dbReference type="Proteomes" id="UP001497525"/>
    </source>
</evidence>
<dbReference type="GO" id="GO:0032040">
    <property type="term" value="C:small-subunit processome"/>
    <property type="evidence" value="ECO:0007669"/>
    <property type="project" value="InterPro"/>
</dbReference>
<dbReference type="Pfam" id="PF04615">
    <property type="entry name" value="Utp14"/>
    <property type="match status" value="2"/>
</dbReference>
<dbReference type="InterPro" id="IPR006709">
    <property type="entry name" value="SSU_processome_Utp14"/>
</dbReference>
<proteinExistence type="inferred from homology"/>
<name>A0AAV2TM47_CALDB</name>
<dbReference type="GO" id="GO:0006364">
    <property type="term" value="P:rRNA processing"/>
    <property type="evidence" value="ECO:0007669"/>
    <property type="project" value="InterPro"/>
</dbReference>
<dbReference type="Proteomes" id="UP001497525">
    <property type="component" value="Unassembled WGS sequence"/>
</dbReference>
<evidence type="ECO:0000256" key="4">
    <source>
        <dbReference type="ARBA" id="ARBA00023242"/>
    </source>
</evidence>
<organism evidence="6 7">
    <name type="scientific">Calicophoron daubneyi</name>
    <name type="common">Rumen fluke</name>
    <name type="synonym">Paramphistomum daubneyi</name>
    <dbReference type="NCBI Taxonomy" id="300641"/>
    <lineage>
        <taxon>Eukaryota</taxon>
        <taxon>Metazoa</taxon>
        <taxon>Spiralia</taxon>
        <taxon>Lophotrochozoa</taxon>
        <taxon>Platyhelminthes</taxon>
        <taxon>Trematoda</taxon>
        <taxon>Digenea</taxon>
        <taxon>Plagiorchiida</taxon>
        <taxon>Pronocephalata</taxon>
        <taxon>Paramphistomoidea</taxon>
        <taxon>Paramphistomidae</taxon>
        <taxon>Calicophoron</taxon>
    </lineage>
</organism>
<accession>A0AAV2TM47</accession>
<keyword evidence="3" id="KW-0597">Phosphoprotein</keyword>
<gene>
    <name evidence="6" type="ORF">CDAUBV1_LOCUS11353</name>
</gene>
<evidence type="ECO:0000313" key="6">
    <source>
        <dbReference type="EMBL" id="CAL5137081.1"/>
    </source>
</evidence>
<comment type="similarity">
    <text evidence="2">Belongs to the UTP14 family.</text>
</comment>
<sequence length="542" mass="62129">MEAHIPAIENANVWGLIGLKKGERRGPQKVLTRLHKGTQPLKPTDDLADEKRARRVAYRGVKRQLTLWKGPVYQNRLADQLIFPLNDNAITMANSEQASKLKEAAHIAAEKKRSDTIGGKLYSSLYKTAVKPKKDDSQIEISRQVRRKLMEKIAMREKERFILARLAGRNKRQNKIKSKGFHRHQKARLLKEYEKEMEDMRLNNPKKFAQKMLQAELNRAKERAGLRHRGGSKFAKMQKLRAKYDAEAREAVAEMHEKSRELTKKNDMGSGSGSEDSDIDISSSESDEDSDLTDHEEESSMNEGSEDNSSSLLWWKQNPEKDESRKPPIKKVTQPTVLSTLAVEDVLDHCQPTSRASDPQNEEADPELDVLDPASDGFFRALQETCAEDVTFKDQFSKEKEEVVDEEAPKDIDTFLPGWNAWTGPGLEAKDEERRKRRIIPAPKVKREDSEKSHVIIKRRVNNDFKQHLVKSIPFPYNTPEQFEAFIAQPISREWVTEEMHKEFTRPKVTVQAGRIIKPIAQSAAILRDKDVERLAKKKKDV</sequence>
<evidence type="ECO:0000256" key="1">
    <source>
        <dbReference type="ARBA" id="ARBA00004604"/>
    </source>
</evidence>
<feature type="region of interest" description="Disordered" evidence="5">
    <location>
        <begin position="251"/>
        <end position="338"/>
    </location>
</feature>
<dbReference type="EMBL" id="CAXLJL010000378">
    <property type="protein sequence ID" value="CAL5137081.1"/>
    <property type="molecule type" value="Genomic_DNA"/>
</dbReference>
<reference evidence="6" key="1">
    <citation type="submission" date="2024-06" db="EMBL/GenBank/DDBJ databases">
        <authorList>
            <person name="Liu X."/>
            <person name="Lenzi L."/>
            <person name="Haldenby T S."/>
            <person name="Uol C."/>
        </authorList>
    </citation>
    <scope>NUCLEOTIDE SEQUENCE</scope>
</reference>
<dbReference type="PANTHER" id="PTHR14150:SF12">
    <property type="entry name" value="U3 SMALL NUCLEOLAR RNA-ASSOCIATED PROTEIN 14 HOMOLOG A"/>
    <property type="match status" value="1"/>
</dbReference>
<evidence type="ECO:0000256" key="2">
    <source>
        <dbReference type="ARBA" id="ARBA00007774"/>
    </source>
</evidence>
<evidence type="ECO:0000256" key="5">
    <source>
        <dbReference type="SAM" id="MobiDB-lite"/>
    </source>
</evidence>
<dbReference type="AlphaFoldDB" id="A0AAV2TM47"/>
<dbReference type="PANTHER" id="PTHR14150">
    <property type="entry name" value="U3 SMALL NUCLEOLAR RNA-ASSOCIATED PROTEIN 14"/>
    <property type="match status" value="1"/>
</dbReference>
<evidence type="ECO:0008006" key="8">
    <source>
        <dbReference type="Google" id="ProtNLM"/>
    </source>
</evidence>